<sequence>MHSPCCPVTLGPACRQTDHTPFTLWQVERSRLEPVAEPLAGGLCRCESVHVWRTNHSSQEDEDENNEVWERRAWRDEILWTTRTALQPMKPGAKPRGEGSSRWSQPGDPNVSEQPSPGACVLLGMLGGGGGVPKKNERDGERFWTPTRDNVSVSAKICCRETDKKGRAREGGSWMWRGVGEWGEKSTMRHVYKMVLC</sequence>
<keyword evidence="3" id="KW-1185">Reference proteome</keyword>
<evidence type="ECO:0000313" key="2">
    <source>
        <dbReference type="EMBL" id="KAL1259738.1"/>
    </source>
</evidence>
<comment type="caution">
    <text evidence="2">The sequence shown here is derived from an EMBL/GenBank/DDBJ whole genome shotgun (WGS) entry which is preliminary data.</text>
</comment>
<proteinExistence type="predicted"/>
<organism evidence="2 3">
    <name type="scientific">Cirrhinus molitorella</name>
    <name type="common">mud carp</name>
    <dbReference type="NCBI Taxonomy" id="172907"/>
    <lineage>
        <taxon>Eukaryota</taxon>
        <taxon>Metazoa</taxon>
        <taxon>Chordata</taxon>
        <taxon>Craniata</taxon>
        <taxon>Vertebrata</taxon>
        <taxon>Euteleostomi</taxon>
        <taxon>Actinopterygii</taxon>
        <taxon>Neopterygii</taxon>
        <taxon>Teleostei</taxon>
        <taxon>Ostariophysi</taxon>
        <taxon>Cypriniformes</taxon>
        <taxon>Cyprinidae</taxon>
        <taxon>Labeoninae</taxon>
        <taxon>Labeonini</taxon>
        <taxon>Cirrhinus</taxon>
    </lineage>
</organism>
<gene>
    <name evidence="2" type="ORF">QQF64_010315</name>
</gene>
<dbReference type="EMBL" id="JAYMGO010000016">
    <property type="protein sequence ID" value="KAL1259738.1"/>
    <property type="molecule type" value="Genomic_DNA"/>
</dbReference>
<dbReference type="Proteomes" id="UP001558613">
    <property type="component" value="Unassembled WGS sequence"/>
</dbReference>
<evidence type="ECO:0000313" key="3">
    <source>
        <dbReference type="Proteomes" id="UP001558613"/>
    </source>
</evidence>
<protein>
    <submittedName>
        <fullName evidence="2">Uncharacterized protein</fullName>
    </submittedName>
</protein>
<reference evidence="2 3" key="1">
    <citation type="submission" date="2023-09" db="EMBL/GenBank/DDBJ databases">
        <authorList>
            <person name="Wang M."/>
        </authorList>
    </citation>
    <scope>NUCLEOTIDE SEQUENCE [LARGE SCALE GENOMIC DNA]</scope>
    <source>
        <strain evidence="2">GT-2023</strain>
        <tissue evidence="2">Liver</tissue>
    </source>
</reference>
<evidence type="ECO:0000256" key="1">
    <source>
        <dbReference type="SAM" id="MobiDB-lite"/>
    </source>
</evidence>
<name>A0ABR3M3N4_9TELE</name>
<accession>A0ABR3M3N4</accession>
<feature type="region of interest" description="Disordered" evidence="1">
    <location>
        <begin position="83"/>
        <end position="118"/>
    </location>
</feature>